<dbReference type="AlphaFoldDB" id="A0A9D9DS14"/>
<dbReference type="InterPro" id="IPR027417">
    <property type="entry name" value="P-loop_NTPase"/>
</dbReference>
<dbReference type="Gene3D" id="3.40.50.300">
    <property type="entry name" value="P-loop containing nucleotide triphosphate hydrolases"/>
    <property type="match status" value="1"/>
</dbReference>
<evidence type="ECO:0000313" key="2">
    <source>
        <dbReference type="Proteomes" id="UP000823612"/>
    </source>
</evidence>
<comment type="caution">
    <text evidence="1">The sequence shown here is derived from an EMBL/GenBank/DDBJ whole genome shotgun (WGS) entry which is preliminary data.</text>
</comment>
<dbReference type="Pfam" id="PF01715">
    <property type="entry name" value="IPPT"/>
    <property type="match status" value="1"/>
</dbReference>
<evidence type="ECO:0000313" key="1">
    <source>
        <dbReference type="EMBL" id="MBO8432132.1"/>
    </source>
</evidence>
<feature type="non-terminal residue" evidence="1">
    <location>
        <position position="1"/>
    </location>
</feature>
<dbReference type="EMBL" id="JADIMZ010000033">
    <property type="protein sequence ID" value="MBO8432132.1"/>
    <property type="molecule type" value="Genomic_DNA"/>
</dbReference>
<sequence length="44" mass="5434">LFEYFEGKIPLEQAVTDIKTHTRRYAKRQLTWLRKQEGLQWIEI</sequence>
<protein>
    <submittedName>
        <fullName evidence="1">tRNA (Adenosine(37)-N6)-dimethylallyltransferase MiaA</fullName>
    </submittedName>
</protein>
<organism evidence="1 2">
    <name type="scientific">Candidatus Pullibacteroides excrementavium</name>
    <dbReference type="NCBI Taxonomy" id="2840905"/>
    <lineage>
        <taxon>Bacteria</taxon>
        <taxon>Pseudomonadati</taxon>
        <taxon>Bacteroidota</taxon>
        <taxon>Bacteroidia</taxon>
        <taxon>Bacteroidales</taxon>
        <taxon>Candidatus Pullibacteroides</taxon>
    </lineage>
</organism>
<gene>
    <name evidence="1" type="ORF">IAB08_02405</name>
</gene>
<dbReference type="Proteomes" id="UP000823612">
    <property type="component" value="Unassembled WGS sequence"/>
</dbReference>
<proteinExistence type="predicted"/>
<reference evidence="1" key="2">
    <citation type="journal article" date="2021" name="PeerJ">
        <title>Extensive microbial diversity within the chicken gut microbiome revealed by metagenomics and culture.</title>
        <authorList>
            <person name="Gilroy R."/>
            <person name="Ravi A."/>
            <person name="Getino M."/>
            <person name="Pursley I."/>
            <person name="Horton D.L."/>
            <person name="Alikhan N.F."/>
            <person name="Baker D."/>
            <person name="Gharbi K."/>
            <person name="Hall N."/>
            <person name="Watson M."/>
            <person name="Adriaenssens E.M."/>
            <person name="Foster-Nyarko E."/>
            <person name="Jarju S."/>
            <person name="Secka A."/>
            <person name="Antonio M."/>
            <person name="Oren A."/>
            <person name="Chaudhuri R.R."/>
            <person name="La Ragione R."/>
            <person name="Hildebrand F."/>
            <person name="Pallen M.J."/>
        </authorList>
    </citation>
    <scope>NUCLEOTIDE SEQUENCE</scope>
    <source>
        <strain evidence="1">2889</strain>
    </source>
</reference>
<name>A0A9D9DS14_9BACT</name>
<reference evidence="1" key="1">
    <citation type="submission" date="2020-10" db="EMBL/GenBank/DDBJ databases">
        <authorList>
            <person name="Gilroy R."/>
        </authorList>
    </citation>
    <scope>NUCLEOTIDE SEQUENCE</scope>
    <source>
        <strain evidence="1">2889</strain>
    </source>
</reference>
<accession>A0A9D9DS14</accession>